<comment type="caution">
    <text evidence="1">The sequence shown here is derived from an EMBL/GenBank/DDBJ whole genome shotgun (WGS) entry which is preliminary data.</text>
</comment>
<dbReference type="EMBL" id="JAOB01000029">
    <property type="protein sequence ID" value="EUA56444.1"/>
    <property type="molecule type" value="Genomic_DNA"/>
</dbReference>
<sequence>MSEVTNRRFSSAISAALDPLNHRITASRARQALGTVAHRSGIFRDLLGNWSAARLVDDTPSLRC</sequence>
<dbReference type="AlphaFoldDB" id="X8CK18"/>
<evidence type="ECO:0000313" key="1">
    <source>
        <dbReference type="EMBL" id="EUA56444.1"/>
    </source>
</evidence>
<name>X8CK18_MYCXE</name>
<protein>
    <submittedName>
        <fullName evidence="1">Uncharacterized protein</fullName>
    </submittedName>
</protein>
<dbReference type="PATRIC" id="fig|1299334.3.peg.2593"/>
<proteinExistence type="predicted"/>
<gene>
    <name evidence="1" type="ORF">I553_8492</name>
</gene>
<accession>X8CK18</accession>
<reference evidence="1" key="1">
    <citation type="submission" date="2014-01" db="EMBL/GenBank/DDBJ databases">
        <authorList>
            <person name="Brown-Elliot B."/>
            <person name="Wallace R."/>
            <person name="Lenaerts A."/>
            <person name="Ordway D."/>
            <person name="DeGroote M.A."/>
            <person name="Parker T."/>
            <person name="Sizemore C."/>
            <person name="Tallon L.J."/>
            <person name="Sadzewicz L.K."/>
            <person name="Sengamalay N."/>
            <person name="Fraser C.M."/>
            <person name="Hine E."/>
            <person name="Shefchek K.A."/>
            <person name="Das S.P."/>
            <person name="Tettelin H."/>
        </authorList>
    </citation>
    <scope>NUCLEOTIDE SEQUENCE [LARGE SCALE GENOMIC DNA]</scope>
    <source>
        <strain evidence="1">4042</strain>
    </source>
</reference>
<organism evidence="1">
    <name type="scientific">Mycobacterium xenopi 4042</name>
    <dbReference type="NCBI Taxonomy" id="1299334"/>
    <lineage>
        <taxon>Bacteria</taxon>
        <taxon>Bacillati</taxon>
        <taxon>Actinomycetota</taxon>
        <taxon>Actinomycetes</taxon>
        <taxon>Mycobacteriales</taxon>
        <taxon>Mycobacteriaceae</taxon>
        <taxon>Mycobacterium</taxon>
    </lineage>
</organism>